<reference evidence="9 10" key="1">
    <citation type="journal article" date="2004" name="Nucleic Acids Res.">
        <title>Genome sequence of Symbiobacterium thermophilum, an uncultivable bacterium that depends on microbial commensalism.</title>
        <authorList>
            <person name="Ueda K."/>
            <person name="Yamashita A."/>
            <person name="Ishikawa J."/>
            <person name="Shimada M."/>
            <person name="Watsuji T."/>
            <person name="Morimura K."/>
            <person name="Ikeda H."/>
            <person name="Hattori M."/>
            <person name="Beppu T."/>
        </authorList>
    </citation>
    <scope>NUCLEOTIDE SEQUENCE [LARGE SCALE GENOMIC DNA]</scope>
    <source>
        <strain evidence="10">T / IAM 14863</strain>
    </source>
</reference>
<dbReference type="GO" id="GO:0005886">
    <property type="term" value="C:plasma membrane"/>
    <property type="evidence" value="ECO:0007669"/>
    <property type="project" value="UniProtKB-SubCell"/>
</dbReference>
<dbReference type="PANTHER" id="PTHR43484:SF1">
    <property type="entry name" value="FLAGELLAR MOTOR SWITCH PROTEIN FLIN"/>
    <property type="match status" value="1"/>
</dbReference>
<comment type="subcellular location">
    <subcellularLocation>
        <location evidence="1">Cell membrane</location>
        <topology evidence="1">Peripheral membrane protein</topology>
        <orientation evidence="1">Cytoplasmic side</orientation>
    </subcellularLocation>
</comment>
<dbReference type="NCBIfam" id="TIGR02480">
    <property type="entry name" value="fliN"/>
    <property type="match status" value="1"/>
</dbReference>
<dbReference type="eggNOG" id="COG1886">
    <property type="taxonomic scope" value="Bacteria"/>
</dbReference>
<accession>Q67K24</accession>
<keyword evidence="9" id="KW-0282">Flagellum</keyword>
<dbReference type="InterPro" id="IPR001543">
    <property type="entry name" value="FliN-like_C"/>
</dbReference>
<dbReference type="Gene3D" id="2.30.330.10">
    <property type="entry name" value="SpoA-like"/>
    <property type="match status" value="1"/>
</dbReference>
<dbReference type="InterPro" id="IPR051469">
    <property type="entry name" value="FliN/MopA/SpaO"/>
</dbReference>
<organism evidence="9 10">
    <name type="scientific">Symbiobacterium thermophilum (strain DSM 24528 / JCM 14929 / IAM 14863 / T)</name>
    <dbReference type="NCBI Taxonomy" id="292459"/>
    <lineage>
        <taxon>Bacteria</taxon>
        <taxon>Bacillati</taxon>
        <taxon>Bacillota</taxon>
        <taxon>Clostridia</taxon>
        <taxon>Eubacteriales</taxon>
        <taxon>Symbiobacteriaceae</taxon>
        <taxon>Symbiobacterium</taxon>
    </lineage>
</organism>
<dbReference type="Pfam" id="PF01052">
    <property type="entry name" value="FliMN_C"/>
    <property type="match status" value="1"/>
</dbReference>
<gene>
    <name evidence="9" type="primary">fliY</name>
    <name evidence="9" type="ordered locus">STH2993</name>
</gene>
<protein>
    <submittedName>
        <fullName evidence="9">Flagellar motor switch protein</fullName>
    </submittedName>
</protein>
<evidence type="ECO:0000256" key="5">
    <source>
        <dbReference type="ARBA" id="ARBA00022779"/>
    </source>
</evidence>
<dbReference type="PANTHER" id="PTHR43484">
    <property type="match status" value="1"/>
</dbReference>
<dbReference type="GO" id="GO:0006935">
    <property type="term" value="P:chemotaxis"/>
    <property type="evidence" value="ECO:0007669"/>
    <property type="project" value="UniProtKB-KW"/>
</dbReference>
<keyword evidence="3" id="KW-1003">Cell membrane</keyword>
<evidence type="ECO:0000256" key="2">
    <source>
        <dbReference type="ARBA" id="ARBA00009226"/>
    </source>
</evidence>
<dbReference type="InterPro" id="IPR036429">
    <property type="entry name" value="SpoA-like_sf"/>
</dbReference>
<dbReference type="InterPro" id="IPR001172">
    <property type="entry name" value="FliN_T3SS_HrcQb"/>
</dbReference>
<keyword evidence="5" id="KW-0283">Flagellar rotation</keyword>
<dbReference type="GO" id="GO:0071973">
    <property type="term" value="P:bacterial-type flagellum-dependent cell motility"/>
    <property type="evidence" value="ECO:0007669"/>
    <property type="project" value="InterPro"/>
</dbReference>
<dbReference type="STRING" id="292459.STH2993"/>
<evidence type="ECO:0000256" key="4">
    <source>
        <dbReference type="ARBA" id="ARBA00022500"/>
    </source>
</evidence>
<evidence type="ECO:0000256" key="6">
    <source>
        <dbReference type="ARBA" id="ARBA00023136"/>
    </source>
</evidence>
<keyword evidence="10" id="KW-1185">Reference proteome</keyword>
<evidence type="ECO:0000313" key="10">
    <source>
        <dbReference type="Proteomes" id="UP000000417"/>
    </source>
</evidence>
<name>Q67K24_SYMTH</name>
<proteinExistence type="inferred from homology"/>
<keyword evidence="4" id="KW-0145">Chemotaxis</keyword>
<feature type="region of interest" description="Disordered" evidence="7">
    <location>
        <begin position="17"/>
        <end position="45"/>
    </location>
</feature>
<dbReference type="GO" id="GO:0003774">
    <property type="term" value="F:cytoskeletal motor activity"/>
    <property type="evidence" value="ECO:0007669"/>
    <property type="project" value="InterPro"/>
</dbReference>
<dbReference type="InterPro" id="IPR012826">
    <property type="entry name" value="FliN"/>
</dbReference>
<dbReference type="OrthoDB" id="9773459at2"/>
<sequence length="126" mass="13278">MAKHGLTQEEIAALFAQARQGEQKPEAAAFPDLNPEGSAQGDPSPLGLLADVELELTVELGQSRRSLREILAMGPGSVLELDKHAGEAVDLLVNGQLVARGEVVVIGENYGIRITELINPEGSAGR</sequence>
<evidence type="ECO:0000256" key="1">
    <source>
        <dbReference type="ARBA" id="ARBA00004413"/>
    </source>
</evidence>
<dbReference type="SUPFAM" id="SSF101801">
    <property type="entry name" value="Surface presentation of antigens (SPOA)"/>
    <property type="match status" value="1"/>
</dbReference>
<evidence type="ECO:0000313" key="9">
    <source>
        <dbReference type="EMBL" id="BAD41976.1"/>
    </source>
</evidence>
<evidence type="ECO:0000259" key="8">
    <source>
        <dbReference type="Pfam" id="PF01052"/>
    </source>
</evidence>
<feature type="domain" description="Flagellar motor switch protein FliN-like C-terminal" evidence="8">
    <location>
        <begin position="49"/>
        <end position="118"/>
    </location>
</feature>
<evidence type="ECO:0000256" key="3">
    <source>
        <dbReference type="ARBA" id="ARBA00022475"/>
    </source>
</evidence>
<dbReference type="PRINTS" id="PR00956">
    <property type="entry name" value="FLGMOTORFLIN"/>
</dbReference>
<keyword evidence="9" id="KW-0966">Cell projection</keyword>
<dbReference type="HOGENOM" id="CLU_097058_3_1_9"/>
<evidence type="ECO:0000256" key="7">
    <source>
        <dbReference type="SAM" id="MobiDB-lite"/>
    </source>
</evidence>
<dbReference type="EMBL" id="AP006840">
    <property type="protein sequence ID" value="BAD41976.1"/>
    <property type="molecule type" value="Genomic_DNA"/>
</dbReference>
<dbReference type="AlphaFoldDB" id="Q67K24"/>
<dbReference type="GO" id="GO:0009425">
    <property type="term" value="C:bacterial-type flagellum basal body"/>
    <property type="evidence" value="ECO:0007669"/>
    <property type="project" value="InterPro"/>
</dbReference>
<dbReference type="KEGG" id="sth:STH2993"/>
<keyword evidence="6" id="KW-0472">Membrane</keyword>
<comment type="similarity">
    <text evidence="2">Belongs to the FliN/MopA/SpaO family.</text>
</comment>
<dbReference type="RefSeq" id="WP_011197108.1">
    <property type="nucleotide sequence ID" value="NC_006177.1"/>
</dbReference>
<dbReference type="Proteomes" id="UP000000417">
    <property type="component" value="Chromosome"/>
</dbReference>
<keyword evidence="9" id="KW-0969">Cilium</keyword>